<dbReference type="AlphaFoldDB" id="A0AA87QDT1"/>
<dbReference type="RefSeq" id="WP_052365445.1">
    <property type="nucleotide sequence ID" value="NZ_BAYX01000031.1"/>
</dbReference>
<name>A0AA87QDT1_RHIRH</name>
<dbReference type="GO" id="GO:0003677">
    <property type="term" value="F:DNA binding"/>
    <property type="evidence" value="ECO:0007669"/>
    <property type="project" value="UniProtKB-KW"/>
</dbReference>
<dbReference type="InterPro" id="IPR036390">
    <property type="entry name" value="WH_DNA-bd_sf"/>
</dbReference>
<organism evidence="5 6">
    <name type="scientific">Rhizobium rhizogenes NBRC 13257</name>
    <dbReference type="NCBI Taxonomy" id="1220581"/>
    <lineage>
        <taxon>Bacteria</taxon>
        <taxon>Pseudomonadati</taxon>
        <taxon>Pseudomonadota</taxon>
        <taxon>Alphaproteobacteria</taxon>
        <taxon>Hyphomicrobiales</taxon>
        <taxon>Rhizobiaceae</taxon>
        <taxon>Rhizobium/Agrobacterium group</taxon>
        <taxon>Rhizobium</taxon>
    </lineage>
</organism>
<protein>
    <submittedName>
        <fullName evidence="5">HxlR family transcriptional regulator</fullName>
    </submittedName>
</protein>
<dbReference type="InterPro" id="IPR036388">
    <property type="entry name" value="WH-like_DNA-bd_sf"/>
</dbReference>
<proteinExistence type="predicted"/>
<keyword evidence="1" id="KW-0805">Transcription regulation</keyword>
<keyword evidence="3" id="KW-0804">Transcription</keyword>
<dbReference type="InterPro" id="IPR002577">
    <property type="entry name" value="HTH_HxlR"/>
</dbReference>
<dbReference type="Proteomes" id="UP000026941">
    <property type="component" value="Unassembled WGS sequence"/>
</dbReference>
<dbReference type="Pfam" id="PF01638">
    <property type="entry name" value="HxlR"/>
    <property type="match status" value="1"/>
</dbReference>
<gene>
    <name evidence="5" type="ORF">RRH01S_31_00020</name>
</gene>
<evidence type="ECO:0000259" key="4">
    <source>
        <dbReference type="PROSITE" id="PS51118"/>
    </source>
</evidence>
<sequence>MALSAEILGDKWSLLIIREAFYGVVRYDDMLADIGAPRSMLTDRLSKLVNFGLLKREPYQEPGERVRHAYVLTGKGRSLGPTLIALSQWGEEHILRTPAPVYFVERSSQTSVHHALISDAGIPIALKDVEIKLRNRE</sequence>
<dbReference type="PANTHER" id="PTHR33204">
    <property type="entry name" value="TRANSCRIPTIONAL REGULATOR, MARR FAMILY"/>
    <property type="match status" value="1"/>
</dbReference>
<reference evidence="5 6" key="1">
    <citation type="submission" date="2014-05" db="EMBL/GenBank/DDBJ databases">
        <title>Whole genome shotgun sequence of Rhizobium rhizogenes NBRC 13257.</title>
        <authorList>
            <person name="Katano-Makiyama Y."/>
            <person name="Hosoyama A."/>
            <person name="Hashimoto M."/>
            <person name="Hosoyama Y."/>
            <person name="Noguchi M."/>
            <person name="Tsuchikane K."/>
            <person name="Kimura A."/>
            <person name="Ohji S."/>
            <person name="Ichikawa N."/>
            <person name="Yamazoe A."/>
            <person name="Fujita N."/>
        </authorList>
    </citation>
    <scope>NUCLEOTIDE SEQUENCE [LARGE SCALE GENOMIC DNA]</scope>
    <source>
        <strain evidence="5 6">NBRC 13257</strain>
    </source>
</reference>
<evidence type="ECO:0000256" key="3">
    <source>
        <dbReference type="ARBA" id="ARBA00023163"/>
    </source>
</evidence>
<dbReference type="Gene3D" id="1.10.10.10">
    <property type="entry name" value="Winged helix-like DNA-binding domain superfamily/Winged helix DNA-binding domain"/>
    <property type="match status" value="1"/>
</dbReference>
<evidence type="ECO:0000256" key="2">
    <source>
        <dbReference type="ARBA" id="ARBA00023125"/>
    </source>
</evidence>
<evidence type="ECO:0000313" key="5">
    <source>
        <dbReference type="EMBL" id="GAJ97070.1"/>
    </source>
</evidence>
<accession>A0AA87QDT1</accession>
<evidence type="ECO:0000256" key="1">
    <source>
        <dbReference type="ARBA" id="ARBA00023015"/>
    </source>
</evidence>
<dbReference type="PANTHER" id="PTHR33204:SF18">
    <property type="entry name" value="TRANSCRIPTIONAL REGULATORY PROTEIN"/>
    <property type="match status" value="1"/>
</dbReference>
<dbReference type="SUPFAM" id="SSF46785">
    <property type="entry name" value="Winged helix' DNA-binding domain"/>
    <property type="match status" value="1"/>
</dbReference>
<comment type="caution">
    <text evidence="5">The sequence shown here is derived from an EMBL/GenBank/DDBJ whole genome shotgun (WGS) entry which is preliminary data.</text>
</comment>
<keyword evidence="2" id="KW-0238">DNA-binding</keyword>
<dbReference type="PROSITE" id="PS51118">
    <property type="entry name" value="HTH_HXLR"/>
    <property type="match status" value="1"/>
</dbReference>
<evidence type="ECO:0000313" key="6">
    <source>
        <dbReference type="Proteomes" id="UP000026941"/>
    </source>
</evidence>
<feature type="domain" description="HTH hxlR-type" evidence="4">
    <location>
        <begin position="1"/>
        <end position="98"/>
    </location>
</feature>
<dbReference type="EMBL" id="BAYX01000031">
    <property type="protein sequence ID" value="GAJ97070.1"/>
    <property type="molecule type" value="Genomic_DNA"/>
</dbReference>